<dbReference type="STRING" id="13333.W1PRR0"/>
<dbReference type="InterPro" id="IPR007630">
    <property type="entry name" value="RNA_pol_sigma70_r4"/>
</dbReference>
<feature type="region of interest" description="Disordered" evidence="6">
    <location>
        <begin position="1"/>
        <end position="31"/>
    </location>
</feature>
<dbReference type="Gene3D" id="1.10.601.10">
    <property type="entry name" value="RNA Polymerase Primary Sigma Factor"/>
    <property type="match status" value="1"/>
</dbReference>
<dbReference type="CDD" id="cd06171">
    <property type="entry name" value="Sigma70_r4"/>
    <property type="match status" value="1"/>
</dbReference>
<evidence type="ECO:0000259" key="8">
    <source>
        <dbReference type="PROSITE" id="PS00716"/>
    </source>
</evidence>
<dbReference type="Proteomes" id="UP000017836">
    <property type="component" value="Unassembled WGS sequence"/>
</dbReference>
<organism evidence="9 10">
    <name type="scientific">Amborella trichopoda</name>
    <dbReference type="NCBI Taxonomy" id="13333"/>
    <lineage>
        <taxon>Eukaryota</taxon>
        <taxon>Viridiplantae</taxon>
        <taxon>Streptophyta</taxon>
        <taxon>Embryophyta</taxon>
        <taxon>Tracheophyta</taxon>
        <taxon>Spermatophyta</taxon>
        <taxon>Magnoliopsida</taxon>
        <taxon>Amborellales</taxon>
        <taxon>Amborellaceae</taxon>
        <taxon>Amborella</taxon>
    </lineage>
</organism>
<protein>
    <recommendedName>
        <fullName evidence="7 8">RNA polymerase sigma-70 domain-containing protein</fullName>
    </recommendedName>
</protein>
<feature type="domain" description="RNA polymerase sigma-70" evidence="8">
    <location>
        <begin position="407"/>
        <end position="433"/>
    </location>
</feature>
<dbReference type="SUPFAM" id="SSF88659">
    <property type="entry name" value="Sigma3 and sigma4 domains of RNA polymerase sigma factors"/>
    <property type="match status" value="2"/>
</dbReference>
<dbReference type="GO" id="GO:0006355">
    <property type="term" value="P:regulation of DNA-templated transcription"/>
    <property type="evidence" value="ECO:0000318"/>
    <property type="project" value="GO_Central"/>
</dbReference>
<keyword evidence="5" id="KW-0804">Transcription</keyword>
<evidence type="ECO:0000313" key="10">
    <source>
        <dbReference type="Proteomes" id="UP000017836"/>
    </source>
</evidence>
<dbReference type="GO" id="GO:0016987">
    <property type="term" value="F:sigma factor activity"/>
    <property type="evidence" value="ECO:0000318"/>
    <property type="project" value="GO_Central"/>
</dbReference>
<sequence length="449" mass="50552">MATTSLLPNPSAIPTFNPTTTKPPPKSTLFSLSLPTSFPSSSSLKLSCNGAVDSSQALEERETIAAAVQAISLAKAAAEAAREAVEATVRVSDGSHELSRRGEFASWECARRRRKKKRKRREDRESAETELSGVLRSVGLFEKSSSSEDYLTRREEAEFSLCLREGARLEGIRRKLREKRGREPSRGQWAEAVGMRESSMERRLGIARECRNRITNSYRRLVVSIATSYPGKGMSLSDLIQEGSLGLLRGAERFDHRRGYKLSTYVYWWIKQAIIKAIATKSRIVRLPGSMCATVAKVSEASGVLMSRLGRRPSQEEIAEKTGIALSRVRLVTERCRLPLSIDQPLGRHGDISLKDIIAGPEETRPEEMVKREWMKGTMEMLLQTLSEREECIVRLQFGMNGETPKSCDEIGRLLNLSRERVRQIHYIALAKLRQQHATQHLRHLYLSK</sequence>
<evidence type="ECO:0000256" key="6">
    <source>
        <dbReference type="SAM" id="MobiDB-lite"/>
    </source>
</evidence>
<dbReference type="InterPro" id="IPR013325">
    <property type="entry name" value="RNA_pol_sigma_r2"/>
</dbReference>
<evidence type="ECO:0000256" key="3">
    <source>
        <dbReference type="ARBA" id="ARBA00023082"/>
    </source>
</evidence>
<reference evidence="10" key="1">
    <citation type="journal article" date="2013" name="Science">
        <title>The Amborella genome and the evolution of flowering plants.</title>
        <authorList>
            <consortium name="Amborella Genome Project"/>
        </authorList>
    </citation>
    <scope>NUCLEOTIDE SEQUENCE [LARGE SCALE GENOMIC DNA]</scope>
</reference>
<dbReference type="NCBIfam" id="TIGR02937">
    <property type="entry name" value="sigma70-ECF"/>
    <property type="match status" value="1"/>
</dbReference>
<dbReference type="InterPro" id="IPR013324">
    <property type="entry name" value="RNA_pol_sigma_r3/r4-like"/>
</dbReference>
<keyword evidence="3" id="KW-0731">Sigma factor</keyword>
<dbReference type="Gramene" id="ERN12687">
    <property type="protein sequence ID" value="ERN12687"/>
    <property type="gene ID" value="AMTR_s00025p00248060"/>
</dbReference>
<dbReference type="Pfam" id="PF04542">
    <property type="entry name" value="Sigma70_r2"/>
    <property type="match status" value="1"/>
</dbReference>
<dbReference type="OrthoDB" id="206108at2759"/>
<dbReference type="InterPro" id="IPR007624">
    <property type="entry name" value="RNA_pol_sigma70_r3"/>
</dbReference>
<dbReference type="SMR" id="W1PRR0"/>
<dbReference type="Pfam" id="PF04545">
    <property type="entry name" value="Sigma70_r4"/>
    <property type="match status" value="1"/>
</dbReference>
<evidence type="ECO:0000259" key="7">
    <source>
        <dbReference type="PROSITE" id="PS00715"/>
    </source>
</evidence>
<dbReference type="PROSITE" id="PS00716">
    <property type="entry name" value="SIGMA70_2"/>
    <property type="match status" value="1"/>
</dbReference>
<evidence type="ECO:0000256" key="5">
    <source>
        <dbReference type="ARBA" id="ARBA00023163"/>
    </source>
</evidence>
<dbReference type="InterPro" id="IPR007627">
    <property type="entry name" value="RNA_pol_sigma70_r2"/>
</dbReference>
<comment type="similarity">
    <text evidence="1">Belongs to the sigma-70 factor family.</text>
</comment>
<evidence type="ECO:0000256" key="1">
    <source>
        <dbReference type="ARBA" id="ARBA00007788"/>
    </source>
</evidence>
<name>W1PRR0_AMBTC</name>
<dbReference type="PANTHER" id="PTHR30603">
    <property type="entry name" value="RNA POLYMERASE SIGMA FACTOR RPO"/>
    <property type="match status" value="1"/>
</dbReference>
<dbReference type="InterPro" id="IPR050239">
    <property type="entry name" value="Sigma-70_RNA_pol_init_factors"/>
</dbReference>
<dbReference type="InterPro" id="IPR014284">
    <property type="entry name" value="RNA_pol_sigma-70_dom"/>
</dbReference>
<evidence type="ECO:0000313" key="9">
    <source>
        <dbReference type="EMBL" id="ERN12687.1"/>
    </source>
</evidence>
<dbReference type="Pfam" id="PF04539">
    <property type="entry name" value="Sigma70_r3"/>
    <property type="match status" value="1"/>
</dbReference>
<proteinExistence type="inferred from homology"/>
<dbReference type="KEGG" id="atr:18440908"/>
<evidence type="ECO:0000256" key="4">
    <source>
        <dbReference type="ARBA" id="ARBA00023125"/>
    </source>
</evidence>
<accession>W1PRR0</accession>
<keyword evidence="10" id="KW-1185">Reference proteome</keyword>
<dbReference type="InterPro" id="IPR000943">
    <property type="entry name" value="RNA_pol_sigma70"/>
</dbReference>
<keyword evidence="2" id="KW-0805">Transcription regulation</keyword>
<dbReference type="AlphaFoldDB" id="W1PRR0"/>
<dbReference type="PROSITE" id="PS00715">
    <property type="entry name" value="SIGMA70_1"/>
    <property type="match status" value="1"/>
</dbReference>
<dbReference type="GO" id="GO:0006352">
    <property type="term" value="P:DNA-templated transcription initiation"/>
    <property type="evidence" value="ECO:0007669"/>
    <property type="project" value="InterPro"/>
</dbReference>
<dbReference type="GO" id="GO:1903865">
    <property type="term" value="C:sigma factor antagonist complex"/>
    <property type="evidence" value="ECO:0000318"/>
    <property type="project" value="GO_Central"/>
</dbReference>
<dbReference type="GO" id="GO:0003899">
    <property type="term" value="F:DNA-directed RNA polymerase activity"/>
    <property type="evidence" value="ECO:0000318"/>
    <property type="project" value="GO_Central"/>
</dbReference>
<evidence type="ECO:0000256" key="2">
    <source>
        <dbReference type="ARBA" id="ARBA00023015"/>
    </source>
</evidence>
<gene>
    <name evidence="9" type="ORF">AMTR_s00025p00248060</name>
</gene>
<feature type="domain" description="RNA polymerase sigma-70" evidence="7">
    <location>
        <begin position="238"/>
        <end position="251"/>
    </location>
</feature>
<dbReference type="PRINTS" id="PR00046">
    <property type="entry name" value="SIGMA70FCT"/>
</dbReference>
<dbReference type="EMBL" id="KI392614">
    <property type="protein sequence ID" value="ERN12687.1"/>
    <property type="molecule type" value="Genomic_DNA"/>
</dbReference>
<dbReference type="SUPFAM" id="SSF88946">
    <property type="entry name" value="Sigma2 domain of RNA polymerase sigma factors"/>
    <property type="match status" value="1"/>
</dbReference>
<dbReference type="GO" id="GO:0009507">
    <property type="term" value="C:chloroplast"/>
    <property type="evidence" value="ECO:0000318"/>
    <property type="project" value="GO_Central"/>
</dbReference>
<dbReference type="InterPro" id="IPR036388">
    <property type="entry name" value="WH-like_DNA-bd_sf"/>
</dbReference>
<dbReference type="Gene3D" id="1.10.10.10">
    <property type="entry name" value="Winged helix-like DNA-binding domain superfamily/Winged helix DNA-binding domain"/>
    <property type="match status" value="2"/>
</dbReference>
<dbReference type="OMA" id="AFFKEMA"/>
<dbReference type="PANTHER" id="PTHR30603:SF47">
    <property type="entry name" value="RNA POLYMERASE SIGMA FACTOR SIGD, CHLOROPLASTIC"/>
    <property type="match status" value="1"/>
</dbReference>
<dbReference type="GO" id="GO:0000976">
    <property type="term" value="F:transcription cis-regulatory region binding"/>
    <property type="evidence" value="ECO:0000318"/>
    <property type="project" value="GO_Central"/>
</dbReference>
<keyword evidence="4" id="KW-0238">DNA-binding</keyword>
<dbReference type="eggNOG" id="ENOG502QPRS">
    <property type="taxonomic scope" value="Eukaryota"/>
</dbReference>
<dbReference type="HOGENOM" id="CLU_014793_3_4_1"/>
<dbReference type="GO" id="GO:0071482">
    <property type="term" value="P:cellular response to light stimulus"/>
    <property type="evidence" value="ECO:0007669"/>
    <property type="project" value="EnsemblPlants"/>
</dbReference>